<dbReference type="GO" id="GO:0003700">
    <property type="term" value="F:DNA-binding transcription factor activity"/>
    <property type="evidence" value="ECO:0007669"/>
    <property type="project" value="InterPro"/>
</dbReference>
<dbReference type="Pfam" id="PF13411">
    <property type="entry name" value="MerR_1"/>
    <property type="match status" value="1"/>
</dbReference>
<gene>
    <name evidence="3" type="ORF">J2S42_006705</name>
</gene>
<dbReference type="RefSeq" id="WP_307245703.1">
    <property type="nucleotide sequence ID" value="NZ_JAUSUZ010000001.1"/>
</dbReference>
<evidence type="ECO:0000259" key="2">
    <source>
        <dbReference type="PROSITE" id="PS50937"/>
    </source>
</evidence>
<accession>A0AAE4B1W5</accession>
<dbReference type="AlphaFoldDB" id="A0AAE4B1W5"/>
<keyword evidence="4" id="KW-1185">Reference proteome</keyword>
<protein>
    <submittedName>
        <fullName evidence="3">DNA-binding transcriptional MerR regulator</fullName>
    </submittedName>
</protein>
<sequence length="251" mass="27560">MAWSTRELAELAGTTVNTVRHYHRLGLLDLPERRSNGYKQYGVPHLVCLLRIRRLVELGVPLSEIGAARLNGDVPPEVLRQVDAQLAAEIARLQKARDDIAVVLRGGVPADTPAGFESVAPRLSEADTSLIHVYTRLYDSDAMKDLRRMAEEDAGPVTAELDNLPADAGEATRRRLAEQVAPMIARNLADYPWLTDQAGRTTRNAHTTRQTFVDAVTALYNAAQIDVITRASVLAHEQLRQARAAGDDAAR</sequence>
<dbReference type="PANTHER" id="PTHR30204:SF93">
    <property type="entry name" value="HTH MERR-TYPE DOMAIN-CONTAINING PROTEIN"/>
    <property type="match status" value="1"/>
</dbReference>
<dbReference type="Gene3D" id="1.10.1660.10">
    <property type="match status" value="1"/>
</dbReference>
<feature type="domain" description="HTH merR-type" evidence="2">
    <location>
        <begin position="2"/>
        <end position="71"/>
    </location>
</feature>
<dbReference type="PANTHER" id="PTHR30204">
    <property type="entry name" value="REDOX-CYCLING DRUG-SENSING TRANSCRIPTIONAL ACTIVATOR SOXR"/>
    <property type="match status" value="1"/>
</dbReference>
<dbReference type="GO" id="GO:0003677">
    <property type="term" value="F:DNA binding"/>
    <property type="evidence" value="ECO:0007669"/>
    <property type="project" value="UniProtKB-KW"/>
</dbReference>
<evidence type="ECO:0000313" key="4">
    <source>
        <dbReference type="Proteomes" id="UP001240236"/>
    </source>
</evidence>
<dbReference type="SUPFAM" id="SSF46955">
    <property type="entry name" value="Putative DNA-binding domain"/>
    <property type="match status" value="1"/>
</dbReference>
<dbReference type="Proteomes" id="UP001240236">
    <property type="component" value="Unassembled WGS sequence"/>
</dbReference>
<proteinExistence type="predicted"/>
<dbReference type="InterPro" id="IPR047057">
    <property type="entry name" value="MerR_fam"/>
</dbReference>
<dbReference type="CDD" id="cd00592">
    <property type="entry name" value="HTH_MerR-like"/>
    <property type="match status" value="1"/>
</dbReference>
<reference evidence="3 4" key="1">
    <citation type="submission" date="2023-07" db="EMBL/GenBank/DDBJ databases">
        <title>Sequencing the genomes of 1000 actinobacteria strains.</title>
        <authorList>
            <person name="Klenk H.-P."/>
        </authorList>
    </citation>
    <scope>NUCLEOTIDE SEQUENCE [LARGE SCALE GENOMIC DNA]</scope>
    <source>
        <strain evidence="3 4">DSM 44709</strain>
    </source>
</reference>
<organism evidence="3 4">
    <name type="scientific">Catenuloplanes indicus</name>
    <dbReference type="NCBI Taxonomy" id="137267"/>
    <lineage>
        <taxon>Bacteria</taxon>
        <taxon>Bacillati</taxon>
        <taxon>Actinomycetota</taxon>
        <taxon>Actinomycetes</taxon>
        <taxon>Micromonosporales</taxon>
        <taxon>Micromonosporaceae</taxon>
        <taxon>Catenuloplanes</taxon>
    </lineage>
</organism>
<evidence type="ECO:0000256" key="1">
    <source>
        <dbReference type="ARBA" id="ARBA00023125"/>
    </source>
</evidence>
<keyword evidence="1 3" id="KW-0238">DNA-binding</keyword>
<dbReference type="SMART" id="SM00422">
    <property type="entry name" value="HTH_MERR"/>
    <property type="match status" value="1"/>
</dbReference>
<name>A0AAE4B1W5_9ACTN</name>
<dbReference type="InterPro" id="IPR000551">
    <property type="entry name" value="MerR-type_HTH_dom"/>
</dbReference>
<dbReference type="InterPro" id="IPR009061">
    <property type="entry name" value="DNA-bd_dom_put_sf"/>
</dbReference>
<comment type="caution">
    <text evidence="3">The sequence shown here is derived from an EMBL/GenBank/DDBJ whole genome shotgun (WGS) entry which is preliminary data.</text>
</comment>
<evidence type="ECO:0000313" key="3">
    <source>
        <dbReference type="EMBL" id="MDQ0370036.1"/>
    </source>
</evidence>
<dbReference type="PROSITE" id="PS50937">
    <property type="entry name" value="HTH_MERR_2"/>
    <property type="match status" value="1"/>
</dbReference>
<dbReference type="EMBL" id="JAUSUZ010000001">
    <property type="protein sequence ID" value="MDQ0370036.1"/>
    <property type="molecule type" value="Genomic_DNA"/>
</dbReference>